<dbReference type="EMBL" id="JAMFTS010000002">
    <property type="protein sequence ID" value="KAJ4786912.1"/>
    <property type="molecule type" value="Genomic_DNA"/>
</dbReference>
<dbReference type="InterPro" id="IPR044974">
    <property type="entry name" value="Disease_R_plants"/>
</dbReference>
<dbReference type="SUPFAM" id="SSF52540">
    <property type="entry name" value="P-loop containing nucleoside triphosphate hydrolases"/>
    <property type="match status" value="1"/>
</dbReference>
<dbReference type="Gene3D" id="3.80.10.10">
    <property type="entry name" value="Ribonuclease Inhibitor"/>
    <property type="match status" value="1"/>
</dbReference>
<dbReference type="InterPro" id="IPR032675">
    <property type="entry name" value="LRR_dom_sf"/>
</dbReference>
<feature type="domain" description="Disease resistance protein winged helix" evidence="4">
    <location>
        <begin position="120"/>
        <end position="186"/>
    </location>
</feature>
<dbReference type="Gene3D" id="1.10.10.10">
    <property type="entry name" value="Winged helix-like DNA-binding domain superfamily/Winged helix DNA-binding domain"/>
    <property type="match status" value="1"/>
</dbReference>
<keyword evidence="2" id="KW-0611">Plant defense</keyword>
<name>A0AAV8F7G8_9POAL</name>
<evidence type="ECO:0000259" key="3">
    <source>
        <dbReference type="Pfam" id="PF23247"/>
    </source>
</evidence>
<reference evidence="5" key="1">
    <citation type="submission" date="2022-08" db="EMBL/GenBank/DDBJ databases">
        <authorList>
            <person name="Marques A."/>
        </authorList>
    </citation>
    <scope>NUCLEOTIDE SEQUENCE</scope>
    <source>
        <strain evidence="5">RhyPub2mFocal</strain>
        <tissue evidence="5">Leaves</tissue>
    </source>
</reference>
<evidence type="ECO:0000313" key="5">
    <source>
        <dbReference type="EMBL" id="KAJ4786912.1"/>
    </source>
</evidence>
<dbReference type="AlphaFoldDB" id="A0AAV8F7G8"/>
<keyword evidence="6" id="KW-1185">Reference proteome</keyword>
<evidence type="ECO:0000256" key="2">
    <source>
        <dbReference type="ARBA" id="ARBA00022821"/>
    </source>
</evidence>
<dbReference type="GO" id="GO:0043531">
    <property type="term" value="F:ADP binding"/>
    <property type="evidence" value="ECO:0007669"/>
    <property type="project" value="InterPro"/>
</dbReference>
<dbReference type="FunFam" id="1.10.8.430:FF:000003">
    <property type="entry name" value="Probable disease resistance protein At5g66910"/>
    <property type="match status" value="1"/>
</dbReference>
<dbReference type="InterPro" id="IPR027417">
    <property type="entry name" value="P-loop_NTPase"/>
</dbReference>
<dbReference type="InterPro" id="IPR057135">
    <property type="entry name" value="At4g27190-like_LRR"/>
</dbReference>
<dbReference type="SUPFAM" id="SSF52058">
    <property type="entry name" value="L domain-like"/>
    <property type="match status" value="1"/>
</dbReference>
<keyword evidence="1" id="KW-0677">Repeat</keyword>
<dbReference type="InterPro" id="IPR058922">
    <property type="entry name" value="WHD_DRP"/>
</dbReference>
<dbReference type="Proteomes" id="UP001140206">
    <property type="component" value="Chromosome 2"/>
</dbReference>
<comment type="caution">
    <text evidence="5">The sequence shown here is derived from an EMBL/GenBank/DDBJ whole genome shotgun (WGS) entry which is preliminary data.</text>
</comment>
<dbReference type="Pfam" id="PF23247">
    <property type="entry name" value="LRR_RPS2"/>
    <property type="match status" value="1"/>
</dbReference>
<evidence type="ECO:0000313" key="6">
    <source>
        <dbReference type="Proteomes" id="UP001140206"/>
    </source>
</evidence>
<feature type="domain" description="Disease resistance protein At4g27190-like leucine-rich repeats" evidence="3">
    <location>
        <begin position="461"/>
        <end position="577"/>
    </location>
</feature>
<sequence length="619" mass="70709">MEVQEIIEVKLLEWKDAWSLFEKMATTETINSHKRIENSAKQIANELGGLPLAIIAVGKTMRTRRQHEEWEHALEQLTKARLNDVESQNIDNQLVFSKLKFSYDYLRDETLKDCFLHCSLWPEGFEIPKDELIELWMGSGLIDEPDFQTAYNIGVSYIGDLKAANLLEGGDDENFIKMHDVMRDMALWITRGKWIAQAGTNTSSVTINVSDGAEKLSAMSIGATKFSFSSQDSSTGPTLTTLLLNHNSRNPSITLPLELFSLLTILDLSHNNLGEFPVDICKLVHLEFLNLSHNGFNFGSLPEQLGDLTKLKYLLLRGLNCVFPEGVLVKLKALRVLDCSHSPFIYGNHNNEMLFSTLGEIQSLTFFQALGISLWDMQDIADFCQKVSVPVRWLDVCGHKASCLSFSTRFLGGSQFSNFLFSIDVKETEVEDVKFEFDQSTGQNKSSCQLTRLEYLHFRKMWRLKNVIWKNLNPKDVFPRLLVLEFEMCGMLSNISWVVNLPCIQELRVMRCNNLKQLICIDKQNTGGTNVSRYDVPLKKMHLGENYSLQSISDPMIITFGDLEILEVYDCDALKKLPFNTGDPPRKLKKMRVPEQWWNEVQMEDASHKSSLKPYIDPW</sequence>
<proteinExistence type="predicted"/>
<dbReference type="PANTHER" id="PTHR23155:SF1044">
    <property type="entry name" value="DISEASE RESISTANCE PROTEIN RPS2"/>
    <property type="match status" value="1"/>
</dbReference>
<dbReference type="GO" id="GO:0009626">
    <property type="term" value="P:plant-type hypersensitive response"/>
    <property type="evidence" value="ECO:0007669"/>
    <property type="project" value="UniProtKB-ARBA"/>
</dbReference>
<gene>
    <name evidence="5" type="ORF">LUZ62_038158</name>
</gene>
<evidence type="ECO:0000259" key="4">
    <source>
        <dbReference type="Pfam" id="PF23559"/>
    </source>
</evidence>
<dbReference type="Gene3D" id="1.10.8.430">
    <property type="entry name" value="Helical domain of apoptotic protease-activating factors"/>
    <property type="match status" value="1"/>
</dbReference>
<dbReference type="PANTHER" id="PTHR23155">
    <property type="entry name" value="DISEASE RESISTANCE PROTEIN RP"/>
    <property type="match status" value="1"/>
</dbReference>
<dbReference type="InterPro" id="IPR042197">
    <property type="entry name" value="Apaf_helical"/>
</dbReference>
<accession>A0AAV8F7G8</accession>
<dbReference type="GO" id="GO:0002758">
    <property type="term" value="P:innate immune response-activating signaling pathway"/>
    <property type="evidence" value="ECO:0007669"/>
    <property type="project" value="UniProtKB-ARBA"/>
</dbReference>
<dbReference type="FunFam" id="1.10.10.10:FF:000322">
    <property type="entry name" value="Probable disease resistance protein At1g63360"/>
    <property type="match status" value="1"/>
</dbReference>
<dbReference type="GO" id="GO:0042742">
    <property type="term" value="P:defense response to bacterium"/>
    <property type="evidence" value="ECO:0007669"/>
    <property type="project" value="UniProtKB-ARBA"/>
</dbReference>
<protein>
    <submittedName>
        <fullName evidence="5">Disease resistance protein RPS2</fullName>
    </submittedName>
</protein>
<evidence type="ECO:0000256" key="1">
    <source>
        <dbReference type="ARBA" id="ARBA00022737"/>
    </source>
</evidence>
<dbReference type="Pfam" id="PF23559">
    <property type="entry name" value="WHD_DRP"/>
    <property type="match status" value="1"/>
</dbReference>
<dbReference type="InterPro" id="IPR036388">
    <property type="entry name" value="WH-like_DNA-bd_sf"/>
</dbReference>
<organism evidence="5 6">
    <name type="scientific">Rhynchospora pubera</name>
    <dbReference type="NCBI Taxonomy" id="906938"/>
    <lineage>
        <taxon>Eukaryota</taxon>
        <taxon>Viridiplantae</taxon>
        <taxon>Streptophyta</taxon>
        <taxon>Embryophyta</taxon>
        <taxon>Tracheophyta</taxon>
        <taxon>Spermatophyta</taxon>
        <taxon>Magnoliopsida</taxon>
        <taxon>Liliopsida</taxon>
        <taxon>Poales</taxon>
        <taxon>Cyperaceae</taxon>
        <taxon>Cyperoideae</taxon>
        <taxon>Rhynchosporeae</taxon>
        <taxon>Rhynchospora</taxon>
    </lineage>
</organism>